<feature type="region of interest" description="Disordered" evidence="3">
    <location>
        <begin position="71"/>
        <end position="158"/>
    </location>
</feature>
<dbReference type="eggNOG" id="ENOG502QPMX">
    <property type="taxonomic scope" value="Eukaryota"/>
</dbReference>
<dbReference type="STRING" id="717646.M2N3N2"/>
<feature type="region of interest" description="Disordered" evidence="3">
    <location>
        <begin position="302"/>
        <end position="457"/>
    </location>
</feature>
<dbReference type="PANTHER" id="PTHR12092">
    <property type="entry name" value="PLECKSTRIN"/>
    <property type="match status" value="1"/>
</dbReference>
<accession>M2N3N2</accession>
<dbReference type="InterPro" id="IPR036028">
    <property type="entry name" value="SH3-like_dom_sf"/>
</dbReference>
<dbReference type="FunFam" id="1.10.150.50:FF:000082">
    <property type="entry name" value="Polarized growth protein boi2"/>
    <property type="match status" value="1"/>
</dbReference>
<protein>
    <recommendedName>
        <fullName evidence="9">Polarized growth protein Boi2</fullName>
    </recommendedName>
</protein>
<keyword evidence="8" id="KW-1185">Reference proteome</keyword>
<dbReference type="OrthoDB" id="73680at2759"/>
<dbReference type="GeneID" id="19111322"/>
<evidence type="ECO:0000259" key="4">
    <source>
        <dbReference type="PROSITE" id="PS50002"/>
    </source>
</evidence>
<dbReference type="Gene3D" id="2.30.30.40">
    <property type="entry name" value="SH3 Domains"/>
    <property type="match status" value="1"/>
</dbReference>
<feature type="compositionally biased region" description="Low complexity" evidence="3">
    <location>
        <begin position="95"/>
        <end position="112"/>
    </location>
</feature>
<evidence type="ECO:0008006" key="9">
    <source>
        <dbReference type="Google" id="ProtNLM"/>
    </source>
</evidence>
<evidence type="ECO:0000313" key="8">
    <source>
        <dbReference type="Proteomes" id="UP000011761"/>
    </source>
</evidence>
<dbReference type="InterPro" id="IPR001660">
    <property type="entry name" value="SAM"/>
</dbReference>
<evidence type="ECO:0000256" key="1">
    <source>
        <dbReference type="ARBA" id="ARBA00022443"/>
    </source>
</evidence>
<dbReference type="SMART" id="SM00326">
    <property type="entry name" value="SH3"/>
    <property type="match status" value="1"/>
</dbReference>
<dbReference type="SMART" id="SM00233">
    <property type="entry name" value="PH"/>
    <property type="match status" value="1"/>
</dbReference>
<dbReference type="Gene3D" id="2.30.29.30">
    <property type="entry name" value="Pleckstrin-homology domain (PH domain)/Phosphotyrosine-binding domain (PTB)"/>
    <property type="match status" value="1"/>
</dbReference>
<dbReference type="RefSeq" id="XP_007673466.1">
    <property type="nucleotide sequence ID" value="XM_007675276.1"/>
</dbReference>
<feature type="region of interest" description="Disordered" evidence="3">
    <location>
        <begin position="916"/>
        <end position="991"/>
    </location>
</feature>
<name>M2N3N2_BAUPA</name>
<feature type="compositionally biased region" description="Polar residues" evidence="3">
    <location>
        <begin position="384"/>
        <end position="415"/>
    </location>
</feature>
<gene>
    <name evidence="7" type="ORF">BAUCODRAFT_30847</name>
</gene>
<reference evidence="7 8" key="1">
    <citation type="journal article" date="2012" name="PLoS Pathog.">
        <title>Diverse lifestyles and strategies of plant pathogenesis encoded in the genomes of eighteen Dothideomycetes fungi.</title>
        <authorList>
            <person name="Ohm R.A."/>
            <person name="Feau N."/>
            <person name="Henrissat B."/>
            <person name="Schoch C.L."/>
            <person name="Horwitz B.A."/>
            <person name="Barry K.W."/>
            <person name="Condon B.J."/>
            <person name="Copeland A.C."/>
            <person name="Dhillon B."/>
            <person name="Glaser F."/>
            <person name="Hesse C.N."/>
            <person name="Kosti I."/>
            <person name="LaButti K."/>
            <person name="Lindquist E.A."/>
            <person name="Lucas S."/>
            <person name="Salamov A.A."/>
            <person name="Bradshaw R.E."/>
            <person name="Ciuffetti L."/>
            <person name="Hamelin R.C."/>
            <person name="Kema G.H.J."/>
            <person name="Lawrence C."/>
            <person name="Scott J.A."/>
            <person name="Spatafora J.W."/>
            <person name="Turgeon B.G."/>
            <person name="de Wit P.J.G.M."/>
            <person name="Zhong S."/>
            <person name="Goodwin S.B."/>
            <person name="Grigoriev I.V."/>
        </authorList>
    </citation>
    <scope>NUCLEOTIDE SEQUENCE [LARGE SCALE GENOMIC DNA]</scope>
    <source>
        <strain evidence="7 8">UAMH 10762</strain>
    </source>
</reference>
<evidence type="ECO:0000256" key="3">
    <source>
        <dbReference type="SAM" id="MobiDB-lite"/>
    </source>
</evidence>
<feature type="compositionally biased region" description="Polar residues" evidence="3">
    <location>
        <begin position="306"/>
        <end position="316"/>
    </location>
</feature>
<dbReference type="PROSITE" id="PS50002">
    <property type="entry name" value="SH3"/>
    <property type="match status" value="1"/>
</dbReference>
<dbReference type="SUPFAM" id="SSF50044">
    <property type="entry name" value="SH3-domain"/>
    <property type="match status" value="1"/>
</dbReference>
<keyword evidence="1 2" id="KW-0728">SH3 domain</keyword>
<feature type="region of interest" description="Disordered" evidence="3">
    <location>
        <begin position="472"/>
        <end position="557"/>
    </location>
</feature>
<proteinExistence type="predicted"/>
<dbReference type="KEGG" id="bcom:BAUCODRAFT_30847"/>
<dbReference type="OMA" id="YYGWMKK"/>
<dbReference type="AlphaFoldDB" id="M2N3N2"/>
<dbReference type="Pfam" id="PF00169">
    <property type="entry name" value="PH"/>
    <property type="match status" value="1"/>
</dbReference>
<feature type="compositionally biased region" description="Polar residues" evidence="3">
    <location>
        <begin position="124"/>
        <end position="158"/>
    </location>
</feature>
<dbReference type="CDD" id="cd09535">
    <property type="entry name" value="SAM_BOI-like_fungal"/>
    <property type="match status" value="1"/>
</dbReference>
<feature type="domain" description="SH3" evidence="4">
    <location>
        <begin position="13"/>
        <end position="77"/>
    </location>
</feature>
<organism evidence="7 8">
    <name type="scientific">Baudoinia panamericana (strain UAMH 10762)</name>
    <name type="common">Angels' share fungus</name>
    <name type="synonym">Baudoinia compniacensis (strain UAMH 10762)</name>
    <dbReference type="NCBI Taxonomy" id="717646"/>
    <lineage>
        <taxon>Eukaryota</taxon>
        <taxon>Fungi</taxon>
        <taxon>Dikarya</taxon>
        <taxon>Ascomycota</taxon>
        <taxon>Pezizomycotina</taxon>
        <taxon>Dothideomycetes</taxon>
        <taxon>Dothideomycetidae</taxon>
        <taxon>Mycosphaerellales</taxon>
        <taxon>Teratosphaeriaceae</taxon>
        <taxon>Baudoinia</taxon>
    </lineage>
</organism>
<dbReference type="SMART" id="SM00454">
    <property type="entry name" value="SAM"/>
    <property type="match status" value="1"/>
</dbReference>
<dbReference type="InterPro" id="IPR037370">
    <property type="entry name" value="Pleckstrin"/>
</dbReference>
<dbReference type="Proteomes" id="UP000011761">
    <property type="component" value="Unassembled WGS sequence"/>
</dbReference>
<dbReference type="HOGENOM" id="CLU_011433_0_0_1"/>
<dbReference type="PANTHER" id="PTHR12092:SF16">
    <property type="entry name" value="PH DOMAIN-CONTAINING PROTEIN"/>
    <property type="match status" value="1"/>
</dbReference>
<feature type="domain" description="SAM" evidence="6">
    <location>
        <begin position="234"/>
        <end position="300"/>
    </location>
</feature>
<dbReference type="SUPFAM" id="SSF47769">
    <property type="entry name" value="SAM/Pointed domain"/>
    <property type="match status" value="1"/>
</dbReference>
<dbReference type="Gene3D" id="1.10.150.50">
    <property type="entry name" value="Transcription Factor, Ets-1"/>
    <property type="match status" value="1"/>
</dbReference>
<dbReference type="EMBL" id="KB445552">
    <property type="protein sequence ID" value="EMC98578.1"/>
    <property type="molecule type" value="Genomic_DNA"/>
</dbReference>
<dbReference type="PROSITE" id="PS50105">
    <property type="entry name" value="SAM_DOMAIN"/>
    <property type="match status" value="1"/>
</dbReference>
<feature type="compositionally biased region" description="Low complexity" evidence="3">
    <location>
        <begin position="362"/>
        <end position="378"/>
    </location>
</feature>
<evidence type="ECO:0000256" key="2">
    <source>
        <dbReference type="PROSITE-ProRule" id="PRU00192"/>
    </source>
</evidence>
<feature type="domain" description="PH" evidence="5">
    <location>
        <begin position="744"/>
        <end position="895"/>
    </location>
</feature>
<dbReference type="SUPFAM" id="SSF50729">
    <property type="entry name" value="PH domain-like"/>
    <property type="match status" value="1"/>
</dbReference>
<feature type="compositionally biased region" description="Polar residues" evidence="3">
    <location>
        <begin position="687"/>
        <end position="703"/>
    </location>
</feature>
<evidence type="ECO:0000259" key="6">
    <source>
        <dbReference type="PROSITE" id="PS50105"/>
    </source>
</evidence>
<dbReference type="InterPro" id="IPR001452">
    <property type="entry name" value="SH3_domain"/>
</dbReference>
<dbReference type="GO" id="GO:0030036">
    <property type="term" value="P:actin cytoskeleton organization"/>
    <property type="evidence" value="ECO:0007669"/>
    <property type="project" value="TreeGrafter"/>
</dbReference>
<feature type="compositionally biased region" description="Polar residues" evidence="3">
    <location>
        <begin position="498"/>
        <end position="557"/>
    </location>
</feature>
<sequence length="1049" mass="111550">MAAVRNGVQASAIPGSILLVIHNFVARSADELSLAKGDRIELIERDDDFGDGWFLGRHMGNGNTGLFPEVYTTPAPKGTLTGTNQQRRISDVPKSVGATSGGDSASTSPTTTRQSMAPPAQMRPASTTPASAQQPPLAQTSALRTSLPTTSPGTLAKASTFNVDSPVMNETLSVINEHITDMSTPRSSAYTNGNKRDTMGSVYSQPMNRFSFIPGHETDEDEHTLHTEDEVMAWSPLRVAEYLEDNGVERPHCEVFKEQEISGEVLLAMDQSSLFIKEFDLGPVGRRLKTWHKIKALQDEVKRSNPGASDSVTSELSAAPGALPGDSPAPSEAGRNRSSTMGETFPRGLEFAPRQSDDTGRSSTLQTSSPSAPQQPSPGIGVSRSPSHVISPLQSMTSMSRPENTYRPSAQTIRQMQHARRHSSIDSTSSAGGARTSGHKKQPSFDKQWTPGQAMRSAVSDRIAIGALGTNDSITDLTKSGAAMPSSSPAELDRGYFSENQSSQRKGNTLKKAQSTTVSPLQSRTNSFMYNTRSAGQSASVGSPRDSNAPSISNGISNHMQNALSAVTNKFGAPTRAATNPQLGSKSYSDIQASASPVVTKLDPGSQTSLDAVANAGTSDATSPKPTDTPTFANARLGGHRTASEAVTKSEKTANEIPMATTLEEAKVMASPTRTGSTTPSTETRSFDLQKSLDGQSRRTSAGSAGKLAPPSAQKRPRAKTKKLTSAYTRGLEKISPAEQLKRGCDYSGWMKKKSGSLMSTWKPRLFILKGRRLSYYYKDDDTEEKGLIDISFHRVLPANQETLTGLHAAVTGAATSPTTPTNPSNLTAAEADLAKTTAKPGESPSDGLFIFKLVPPKSGLAKGVNFTKPTVHYFAVNSRQEGRLWMAALMKATIDRDEDGVVTTTYNQKTISLAKARARRERPPALKEEGEGEVRDGDEDGEVEERAELEGSDVPEDGGSQRGLGIGNVAGLDRSRDASVGAEGKEGEKKVKVEVEVEVEGGKGVAVQDVGSLVPPDAAVITPNGTESAVVVVDEKEAVPKPQYGMLS</sequence>
<dbReference type="Pfam" id="PF07647">
    <property type="entry name" value="SAM_2"/>
    <property type="match status" value="1"/>
</dbReference>
<feature type="compositionally biased region" description="Basic and acidic residues" evidence="3">
    <location>
        <begin position="974"/>
        <end position="991"/>
    </location>
</feature>
<evidence type="ECO:0000259" key="5">
    <source>
        <dbReference type="PROSITE" id="PS50003"/>
    </source>
</evidence>
<feature type="compositionally biased region" description="Basic and acidic residues" evidence="3">
    <location>
        <begin position="922"/>
        <end position="936"/>
    </location>
</feature>
<feature type="region of interest" description="Disordered" evidence="3">
    <location>
        <begin position="599"/>
        <end position="724"/>
    </location>
</feature>
<dbReference type="InterPro" id="IPR011993">
    <property type="entry name" value="PH-like_dom_sf"/>
</dbReference>
<feature type="compositionally biased region" description="Polar residues" evidence="3">
    <location>
        <begin position="605"/>
        <end position="632"/>
    </location>
</feature>
<dbReference type="InterPro" id="IPR001849">
    <property type="entry name" value="PH_domain"/>
</dbReference>
<dbReference type="Pfam" id="PF14604">
    <property type="entry name" value="SH3_9"/>
    <property type="match status" value="1"/>
</dbReference>
<dbReference type="InterPro" id="IPR013761">
    <property type="entry name" value="SAM/pointed_sf"/>
</dbReference>
<feature type="compositionally biased region" description="Low complexity" evidence="3">
    <location>
        <begin position="427"/>
        <end position="436"/>
    </location>
</feature>
<dbReference type="GO" id="GO:0005886">
    <property type="term" value="C:plasma membrane"/>
    <property type="evidence" value="ECO:0007669"/>
    <property type="project" value="TreeGrafter"/>
</dbReference>
<feature type="compositionally biased region" description="Low complexity" evidence="3">
    <location>
        <begin position="671"/>
        <end position="684"/>
    </location>
</feature>
<dbReference type="PROSITE" id="PS50003">
    <property type="entry name" value="PH_DOMAIN"/>
    <property type="match status" value="1"/>
</dbReference>
<evidence type="ECO:0000313" key="7">
    <source>
        <dbReference type="EMBL" id="EMC98578.1"/>
    </source>
</evidence>